<reference evidence="1" key="1">
    <citation type="submission" date="2018-05" db="EMBL/GenBank/DDBJ databases">
        <authorList>
            <person name="Lanie J.A."/>
            <person name="Ng W.-L."/>
            <person name="Kazmierczak K.M."/>
            <person name="Andrzejewski T.M."/>
            <person name="Davidsen T.M."/>
            <person name="Wayne K.J."/>
            <person name="Tettelin H."/>
            <person name="Glass J.I."/>
            <person name="Rusch D."/>
            <person name="Podicherti R."/>
            <person name="Tsui H.-C.T."/>
            <person name="Winkler M.E."/>
        </authorList>
    </citation>
    <scope>NUCLEOTIDE SEQUENCE</scope>
</reference>
<dbReference type="EMBL" id="UINC01133022">
    <property type="protein sequence ID" value="SVD15692.1"/>
    <property type="molecule type" value="Genomic_DNA"/>
</dbReference>
<accession>A0A382T1K1</accession>
<gene>
    <name evidence="1" type="ORF">METZ01_LOCUS368546</name>
</gene>
<proteinExistence type="predicted"/>
<protein>
    <submittedName>
        <fullName evidence="1">Uncharacterized protein</fullName>
    </submittedName>
</protein>
<name>A0A382T1K1_9ZZZZ</name>
<sequence>MQGIPILSGTDLELLDEQSINLYCESASIAGRNLNSLVEIQYGQRREMVYNAPTYTPVTLSFYCSEGLKEKQLFDRWNEYIINSQKGYDVAYYKDYIADMVVKTLDRTGEISHEVIYRECYPKTISAVELNHNTTNATARLTVEMQYSYWETSGMENLPDSEGKKYGNKGNLFK</sequence>
<dbReference type="AlphaFoldDB" id="A0A382T1K1"/>
<organism evidence="1">
    <name type="scientific">marine metagenome</name>
    <dbReference type="NCBI Taxonomy" id="408172"/>
    <lineage>
        <taxon>unclassified sequences</taxon>
        <taxon>metagenomes</taxon>
        <taxon>ecological metagenomes</taxon>
    </lineage>
</organism>
<evidence type="ECO:0000313" key="1">
    <source>
        <dbReference type="EMBL" id="SVD15692.1"/>
    </source>
</evidence>